<gene>
    <name evidence="5" type="primary">LOC113862347</name>
</gene>
<dbReference type="SUPFAM" id="SSF57756">
    <property type="entry name" value="Retrovirus zinc finger-like domains"/>
    <property type="match status" value="1"/>
</dbReference>
<dbReference type="OrthoDB" id="1936908at2759"/>
<dbReference type="SMART" id="SM00343">
    <property type="entry name" value="ZnF_C2HC"/>
    <property type="match status" value="2"/>
</dbReference>
<dbReference type="KEGG" id="aprc:113862347"/>
<reference evidence="4" key="1">
    <citation type="journal article" date="2019" name="Toxins">
        <title>Detection of Abrin-Like and Prepropulchellin-Like Toxin Genes and Transcripts Using Whole Genome Sequencing and Full-Length Transcript Sequencing of Abrus precatorius.</title>
        <authorList>
            <person name="Hovde B.T."/>
            <person name="Daligault H.E."/>
            <person name="Hanschen E.R."/>
            <person name="Kunde Y.A."/>
            <person name="Johnson M.B."/>
            <person name="Starkenburg S.R."/>
            <person name="Johnson S.L."/>
        </authorList>
    </citation>
    <scope>NUCLEOTIDE SEQUENCE [LARGE SCALE GENOMIC DNA]</scope>
</reference>
<dbReference type="InterPro" id="IPR001878">
    <property type="entry name" value="Znf_CCHC"/>
</dbReference>
<dbReference type="Pfam" id="PF03732">
    <property type="entry name" value="Retrotrans_gag"/>
    <property type="match status" value="1"/>
</dbReference>
<reference evidence="5" key="2">
    <citation type="submission" date="2025-08" db="UniProtKB">
        <authorList>
            <consortium name="RefSeq"/>
        </authorList>
    </citation>
    <scope>IDENTIFICATION</scope>
    <source>
        <tissue evidence="5">Young leaves</tissue>
    </source>
</reference>
<dbReference type="AlphaFoldDB" id="A0A8B8L4L6"/>
<protein>
    <submittedName>
        <fullName evidence="5">Uncharacterized protein LOC113862347</fullName>
    </submittedName>
</protein>
<dbReference type="InterPro" id="IPR005162">
    <property type="entry name" value="Retrotrans_gag_dom"/>
</dbReference>
<keyword evidence="1" id="KW-0862">Zinc</keyword>
<evidence type="ECO:0000256" key="2">
    <source>
        <dbReference type="SAM" id="MobiDB-lite"/>
    </source>
</evidence>
<dbReference type="PROSITE" id="PS50158">
    <property type="entry name" value="ZF_CCHC"/>
    <property type="match status" value="1"/>
</dbReference>
<sequence>MAWRQRNATIDTLLERVVGILERQHEPAPKRGLSKFHKNKPSHFRNGFDPDGAQHWLEELEKIFEAMTCSDNEMVVFATFMLAGEAKHWWRIARQQLITDGTAIDWPTFRRRFLEKYFPEDLQRRKELEFLNLEQGGMSIGEYVVKFDELSRYCSYFSHVDDRARCSKFESVLRPDIKQAAWKGVTPRRRVENGDFKRREIRDRKKPYNCPDHQQKRSSFNTRQPDHSGQRRPELCCYSCGGPHLQRDCRRNPVTCFRCGQQGHYSSSCHMTKNDAGGSDKGRNWNADRNNNGVRIQWGIVINQTLATRRIYLGDPIQGDAYTQ</sequence>
<proteinExistence type="predicted"/>
<evidence type="ECO:0000313" key="4">
    <source>
        <dbReference type="Proteomes" id="UP000694853"/>
    </source>
</evidence>
<feature type="compositionally biased region" description="Basic and acidic residues" evidence="2">
    <location>
        <begin position="193"/>
        <end position="203"/>
    </location>
</feature>
<dbReference type="PANTHER" id="PTHR34482:SF49">
    <property type="entry name" value="RETROTRANSPOSON GAG DOMAIN-CONTAINING PROTEIN"/>
    <property type="match status" value="1"/>
</dbReference>
<feature type="domain" description="CCHC-type" evidence="3">
    <location>
        <begin position="256"/>
        <end position="269"/>
    </location>
</feature>
<keyword evidence="1" id="KW-0479">Metal-binding</keyword>
<dbReference type="Gene3D" id="4.10.60.10">
    <property type="entry name" value="Zinc finger, CCHC-type"/>
    <property type="match status" value="1"/>
</dbReference>
<dbReference type="Proteomes" id="UP000694853">
    <property type="component" value="Unplaced"/>
</dbReference>
<accession>A0A8B8L4L6</accession>
<name>A0A8B8L4L6_ABRPR</name>
<evidence type="ECO:0000256" key="1">
    <source>
        <dbReference type="PROSITE-ProRule" id="PRU00047"/>
    </source>
</evidence>
<dbReference type="GeneID" id="113862347"/>
<dbReference type="GO" id="GO:0008270">
    <property type="term" value="F:zinc ion binding"/>
    <property type="evidence" value="ECO:0007669"/>
    <property type="project" value="UniProtKB-KW"/>
</dbReference>
<dbReference type="RefSeq" id="XP_027351236.1">
    <property type="nucleotide sequence ID" value="XM_027495435.1"/>
</dbReference>
<organism evidence="4 5">
    <name type="scientific">Abrus precatorius</name>
    <name type="common">Indian licorice</name>
    <name type="synonym">Glycine abrus</name>
    <dbReference type="NCBI Taxonomy" id="3816"/>
    <lineage>
        <taxon>Eukaryota</taxon>
        <taxon>Viridiplantae</taxon>
        <taxon>Streptophyta</taxon>
        <taxon>Embryophyta</taxon>
        <taxon>Tracheophyta</taxon>
        <taxon>Spermatophyta</taxon>
        <taxon>Magnoliopsida</taxon>
        <taxon>eudicotyledons</taxon>
        <taxon>Gunneridae</taxon>
        <taxon>Pentapetalae</taxon>
        <taxon>rosids</taxon>
        <taxon>fabids</taxon>
        <taxon>Fabales</taxon>
        <taxon>Fabaceae</taxon>
        <taxon>Papilionoideae</taxon>
        <taxon>50 kb inversion clade</taxon>
        <taxon>NPAAA clade</taxon>
        <taxon>indigoferoid/millettioid clade</taxon>
        <taxon>Abreae</taxon>
        <taxon>Abrus</taxon>
    </lineage>
</organism>
<feature type="region of interest" description="Disordered" evidence="2">
    <location>
        <begin position="193"/>
        <end position="230"/>
    </location>
</feature>
<keyword evidence="1" id="KW-0863">Zinc-finger</keyword>
<dbReference type="GO" id="GO:0003676">
    <property type="term" value="F:nucleic acid binding"/>
    <property type="evidence" value="ECO:0007669"/>
    <property type="project" value="InterPro"/>
</dbReference>
<evidence type="ECO:0000259" key="3">
    <source>
        <dbReference type="PROSITE" id="PS50158"/>
    </source>
</evidence>
<dbReference type="InterPro" id="IPR036875">
    <property type="entry name" value="Znf_CCHC_sf"/>
</dbReference>
<dbReference type="PANTHER" id="PTHR34482">
    <property type="entry name" value="DNA DAMAGE-INDUCIBLE PROTEIN 1-LIKE"/>
    <property type="match status" value="1"/>
</dbReference>
<keyword evidence="4" id="KW-1185">Reference proteome</keyword>
<evidence type="ECO:0000313" key="5">
    <source>
        <dbReference type="RefSeq" id="XP_027351236.1"/>
    </source>
</evidence>